<dbReference type="Gene3D" id="3.10.180.10">
    <property type="entry name" value="2,3-Dihydroxybiphenyl 1,2-Dioxygenase, domain 1"/>
    <property type="match status" value="1"/>
</dbReference>
<comment type="caution">
    <text evidence="2">The sequence shown here is derived from an EMBL/GenBank/DDBJ whole genome shotgun (WGS) entry which is preliminary data.</text>
</comment>
<dbReference type="SUPFAM" id="SSF54593">
    <property type="entry name" value="Glyoxalase/Bleomycin resistance protein/Dihydroxybiphenyl dioxygenase"/>
    <property type="match status" value="1"/>
</dbReference>
<name>A0A2V1GZP7_9GAMM</name>
<dbReference type="InterPro" id="IPR004360">
    <property type="entry name" value="Glyas_Fos-R_dOase_dom"/>
</dbReference>
<evidence type="ECO:0000259" key="1">
    <source>
        <dbReference type="PROSITE" id="PS51819"/>
    </source>
</evidence>
<reference evidence="2 3" key="1">
    <citation type="submission" date="2018-04" db="EMBL/GenBank/DDBJ databases">
        <title>Thalassorhabdus spongiae gen. nov., sp. nov., isolated from a marine sponge in South-West Iceland.</title>
        <authorList>
            <person name="Knobloch S."/>
            <person name="Daussin A."/>
            <person name="Johannsson R."/>
            <person name="Marteinsson V.T."/>
        </authorList>
    </citation>
    <scope>NUCLEOTIDE SEQUENCE [LARGE SCALE GENOMIC DNA]</scope>
    <source>
        <strain evidence="2 3">Hp12</strain>
    </source>
</reference>
<dbReference type="Proteomes" id="UP000244906">
    <property type="component" value="Unassembled WGS sequence"/>
</dbReference>
<sequence length="137" mass="16260">MYLEHANITVKSIAESEKFLVSAFPDFVIRGSGRRPSDDRLWVHIGNQQVYLALNEMPQHKPLDLTDYAQDGVNHLGWVVDDLDAIDQRLQSSGYAEIIEFQEENEYRRRHYYRDGNGFEWEFVEYLTERAEQRNQY</sequence>
<gene>
    <name evidence="2" type="ORF">DC094_04100</name>
</gene>
<evidence type="ECO:0000313" key="3">
    <source>
        <dbReference type="Proteomes" id="UP000244906"/>
    </source>
</evidence>
<organism evidence="2 3">
    <name type="scientific">Pelagibaculum spongiae</name>
    <dbReference type="NCBI Taxonomy" id="2080658"/>
    <lineage>
        <taxon>Bacteria</taxon>
        <taxon>Pseudomonadati</taxon>
        <taxon>Pseudomonadota</taxon>
        <taxon>Gammaproteobacteria</taxon>
        <taxon>Oceanospirillales</taxon>
        <taxon>Pelagibaculum</taxon>
    </lineage>
</organism>
<dbReference type="RefSeq" id="WP_116685792.1">
    <property type="nucleotide sequence ID" value="NZ_CAWNYD010000001.1"/>
</dbReference>
<dbReference type="PROSITE" id="PS51819">
    <property type="entry name" value="VOC"/>
    <property type="match status" value="1"/>
</dbReference>
<dbReference type="AlphaFoldDB" id="A0A2V1GZP7"/>
<evidence type="ECO:0000313" key="2">
    <source>
        <dbReference type="EMBL" id="PVZ72206.1"/>
    </source>
</evidence>
<dbReference type="InterPro" id="IPR029068">
    <property type="entry name" value="Glyas_Bleomycin-R_OHBP_Dase"/>
</dbReference>
<dbReference type="InterPro" id="IPR037523">
    <property type="entry name" value="VOC_core"/>
</dbReference>
<feature type="domain" description="VOC" evidence="1">
    <location>
        <begin position="2"/>
        <end position="126"/>
    </location>
</feature>
<dbReference type="Pfam" id="PF00903">
    <property type="entry name" value="Glyoxalase"/>
    <property type="match status" value="1"/>
</dbReference>
<dbReference type="GO" id="GO:0016829">
    <property type="term" value="F:lyase activity"/>
    <property type="evidence" value="ECO:0007669"/>
    <property type="project" value="UniProtKB-KW"/>
</dbReference>
<keyword evidence="3" id="KW-1185">Reference proteome</keyword>
<accession>A0A2V1GZP7</accession>
<dbReference type="CDD" id="cd06587">
    <property type="entry name" value="VOC"/>
    <property type="match status" value="1"/>
</dbReference>
<dbReference type="EMBL" id="QDDL01000001">
    <property type="protein sequence ID" value="PVZ72206.1"/>
    <property type="molecule type" value="Genomic_DNA"/>
</dbReference>
<protein>
    <submittedName>
        <fullName evidence="2">Lactoylglutathione lyase</fullName>
    </submittedName>
</protein>
<proteinExistence type="predicted"/>
<keyword evidence="2" id="KW-0456">Lyase</keyword>
<dbReference type="OrthoDB" id="9179860at2"/>